<protein>
    <submittedName>
        <fullName evidence="1">Uncharacterized protein</fullName>
    </submittedName>
</protein>
<comment type="caution">
    <text evidence="1">The sequence shown here is derived from an EMBL/GenBank/DDBJ whole genome shotgun (WGS) entry which is preliminary data.</text>
</comment>
<evidence type="ECO:0000313" key="2">
    <source>
        <dbReference type="Proteomes" id="UP000681720"/>
    </source>
</evidence>
<feature type="non-terminal residue" evidence="1">
    <location>
        <position position="1"/>
    </location>
</feature>
<dbReference type="AlphaFoldDB" id="A0A8S2Y759"/>
<proteinExistence type="predicted"/>
<organism evidence="1 2">
    <name type="scientific">Rotaria magnacalcarata</name>
    <dbReference type="NCBI Taxonomy" id="392030"/>
    <lineage>
        <taxon>Eukaryota</taxon>
        <taxon>Metazoa</taxon>
        <taxon>Spiralia</taxon>
        <taxon>Gnathifera</taxon>
        <taxon>Rotifera</taxon>
        <taxon>Eurotatoria</taxon>
        <taxon>Bdelloidea</taxon>
        <taxon>Philodinida</taxon>
        <taxon>Philodinidae</taxon>
        <taxon>Rotaria</taxon>
    </lineage>
</organism>
<name>A0A8S2Y759_9BILA</name>
<dbReference type="EMBL" id="CAJOBJ010090413">
    <property type="protein sequence ID" value="CAF4540133.1"/>
    <property type="molecule type" value="Genomic_DNA"/>
</dbReference>
<gene>
    <name evidence="1" type="ORF">GIL414_LOCUS36384</name>
</gene>
<sequence length="62" mass="6796">PIATNVNKRTIGVLKLAIRIDSSESVKDIGVNVILSIDELFKPNQNVNHAKTIDAKRANIKT</sequence>
<accession>A0A8S2Y759</accession>
<reference evidence="1" key="1">
    <citation type="submission" date="2021-02" db="EMBL/GenBank/DDBJ databases">
        <authorList>
            <person name="Nowell W R."/>
        </authorList>
    </citation>
    <scope>NUCLEOTIDE SEQUENCE</scope>
</reference>
<evidence type="ECO:0000313" key="1">
    <source>
        <dbReference type="EMBL" id="CAF4540133.1"/>
    </source>
</evidence>
<dbReference type="Proteomes" id="UP000681720">
    <property type="component" value="Unassembled WGS sequence"/>
</dbReference>